<evidence type="ECO:0000313" key="2">
    <source>
        <dbReference type="Proteomes" id="UP001236415"/>
    </source>
</evidence>
<protein>
    <submittedName>
        <fullName evidence="1">DUF2953 domain-containing protein</fullName>
    </submittedName>
</protein>
<gene>
    <name evidence="1" type="ORF">QPK24_16465</name>
</gene>
<dbReference type="EMBL" id="CP127162">
    <property type="protein sequence ID" value="WIV17997.1"/>
    <property type="molecule type" value="Genomic_DNA"/>
</dbReference>
<dbReference type="Pfam" id="PF11167">
    <property type="entry name" value="DUF2953"/>
    <property type="match status" value="1"/>
</dbReference>
<sequence length="230" mass="26910">MWIWIGLIFLAVIILLLILALLSNIHIEASIKTRDTQAKMEFRVKLVYGAVRFHYELPAERFEELKSKFAQLVAEKLSHKKGDDRSQEDSSTNKRGKKGFNYQIKDLMKSAYALRIWETNDFSKLHITKLVWRTRLGTEDVVTTSVLTGLLWGIKNTLLGWLSYKVTFTDGPNLKVNAIWEEKWSLDTLFEFQAYIRFFRLMKIFRTISHSIVDAHGGIRAWRRELNNRG</sequence>
<accession>A0ABY8X0K7</accession>
<evidence type="ECO:0000313" key="1">
    <source>
        <dbReference type="EMBL" id="WIV17997.1"/>
    </source>
</evidence>
<reference evidence="1 2" key="1">
    <citation type="submission" date="2023-06" db="EMBL/GenBank/DDBJ databases">
        <title>Paenibacillus polygonum sp. nov., an endophytic bacterium, isolated from Polygonum lapathifolium L. in Nanji Wetland National Nature Reserve, South of Poyang Lake, Jiangxi Province, China.</title>
        <authorList>
            <person name="Yu Z."/>
        </authorList>
    </citation>
    <scope>NUCLEOTIDE SEQUENCE [LARGE SCALE GENOMIC DNA]</scope>
    <source>
        <strain evidence="1 2">C31</strain>
    </source>
</reference>
<name>A0ABY8X0K7_9BACL</name>
<dbReference type="InterPro" id="IPR021338">
    <property type="entry name" value="DUF2953"/>
</dbReference>
<proteinExistence type="predicted"/>
<dbReference type="Proteomes" id="UP001236415">
    <property type="component" value="Chromosome"/>
</dbReference>
<organism evidence="1 2">
    <name type="scientific">Paenibacillus polygoni</name>
    <dbReference type="NCBI Taxonomy" id="3050112"/>
    <lineage>
        <taxon>Bacteria</taxon>
        <taxon>Bacillati</taxon>
        <taxon>Bacillota</taxon>
        <taxon>Bacilli</taxon>
        <taxon>Bacillales</taxon>
        <taxon>Paenibacillaceae</taxon>
        <taxon>Paenibacillus</taxon>
    </lineage>
</organism>
<dbReference type="RefSeq" id="WP_285742956.1">
    <property type="nucleotide sequence ID" value="NZ_CP127162.1"/>
</dbReference>
<keyword evidence="2" id="KW-1185">Reference proteome</keyword>